<evidence type="ECO:0000256" key="1">
    <source>
        <dbReference type="SAM" id="Phobius"/>
    </source>
</evidence>
<proteinExistence type="predicted"/>
<reference evidence="2 3" key="1">
    <citation type="submission" date="2018-11" db="EMBL/GenBank/DDBJ databases">
        <authorList>
            <consortium name="Pathogen Informatics"/>
        </authorList>
    </citation>
    <scope>NUCLEOTIDE SEQUENCE [LARGE SCALE GENOMIC DNA]</scope>
    <source>
        <strain>Denwood</strain>
        <strain evidence="3">Zambia</strain>
    </source>
</reference>
<evidence type="ECO:0000313" key="2">
    <source>
        <dbReference type="EMBL" id="VDP72584.1"/>
    </source>
</evidence>
<gene>
    <name evidence="2" type="ORF">SMTD_LOCUS16875</name>
</gene>
<dbReference type="AlphaFoldDB" id="A0A3P8GPY7"/>
<name>A0A3P8GPY7_9TREM</name>
<keyword evidence="1" id="KW-0812">Transmembrane</keyword>
<dbReference type="EMBL" id="UZAL01037834">
    <property type="protein sequence ID" value="VDP72584.1"/>
    <property type="molecule type" value="Genomic_DNA"/>
</dbReference>
<protein>
    <submittedName>
        <fullName evidence="2">Uncharacterized protein</fullName>
    </submittedName>
</protein>
<keyword evidence="3" id="KW-1185">Reference proteome</keyword>
<keyword evidence="1" id="KW-0472">Membrane</keyword>
<feature type="transmembrane region" description="Helical" evidence="1">
    <location>
        <begin position="6"/>
        <end position="25"/>
    </location>
</feature>
<evidence type="ECO:0000313" key="3">
    <source>
        <dbReference type="Proteomes" id="UP000269396"/>
    </source>
</evidence>
<sequence>MLYQYFIPLIIMVVILAVLMVSESIDVSQSFFNHSFLLIRLVT</sequence>
<keyword evidence="1" id="KW-1133">Transmembrane helix</keyword>
<accession>A0A3P8GPY7</accession>
<dbReference type="Proteomes" id="UP000269396">
    <property type="component" value="Unassembled WGS sequence"/>
</dbReference>
<organism evidence="2 3">
    <name type="scientific">Schistosoma mattheei</name>
    <dbReference type="NCBI Taxonomy" id="31246"/>
    <lineage>
        <taxon>Eukaryota</taxon>
        <taxon>Metazoa</taxon>
        <taxon>Spiralia</taxon>
        <taxon>Lophotrochozoa</taxon>
        <taxon>Platyhelminthes</taxon>
        <taxon>Trematoda</taxon>
        <taxon>Digenea</taxon>
        <taxon>Strigeidida</taxon>
        <taxon>Schistosomatoidea</taxon>
        <taxon>Schistosomatidae</taxon>
        <taxon>Schistosoma</taxon>
    </lineage>
</organism>